<evidence type="ECO:0000256" key="1">
    <source>
        <dbReference type="SAM" id="MobiDB-lite"/>
    </source>
</evidence>
<keyword evidence="4" id="KW-1185">Reference proteome</keyword>
<feature type="compositionally biased region" description="Low complexity" evidence="1">
    <location>
        <begin position="286"/>
        <end position="299"/>
    </location>
</feature>
<dbReference type="Proteomes" id="UP000242287">
    <property type="component" value="Unassembled WGS sequence"/>
</dbReference>
<evidence type="ECO:0000313" key="3">
    <source>
        <dbReference type="EMBL" id="PFH51709.1"/>
    </source>
</evidence>
<dbReference type="PANTHER" id="PTHR16861:SF4">
    <property type="entry name" value="SH3 DOMAIN PROTEIN (AFU_ORTHOLOGUE AFUA_1G13610)"/>
    <property type="match status" value="1"/>
</dbReference>
<keyword evidence="2" id="KW-1133">Transmembrane helix</keyword>
<dbReference type="OrthoDB" id="3263215at2759"/>
<name>A0A2A9NMD3_9AGAR</name>
<dbReference type="AlphaFoldDB" id="A0A2A9NMD3"/>
<evidence type="ECO:0000256" key="2">
    <source>
        <dbReference type="SAM" id="Phobius"/>
    </source>
</evidence>
<feature type="compositionally biased region" description="Low complexity" evidence="1">
    <location>
        <begin position="465"/>
        <end position="475"/>
    </location>
</feature>
<accession>A0A2A9NMD3</accession>
<proteinExistence type="predicted"/>
<organism evidence="3 4">
    <name type="scientific">Amanita thiersii Skay4041</name>
    <dbReference type="NCBI Taxonomy" id="703135"/>
    <lineage>
        <taxon>Eukaryota</taxon>
        <taxon>Fungi</taxon>
        <taxon>Dikarya</taxon>
        <taxon>Basidiomycota</taxon>
        <taxon>Agaricomycotina</taxon>
        <taxon>Agaricomycetes</taxon>
        <taxon>Agaricomycetidae</taxon>
        <taxon>Agaricales</taxon>
        <taxon>Pluteineae</taxon>
        <taxon>Amanitaceae</taxon>
        <taxon>Amanita</taxon>
    </lineage>
</organism>
<reference evidence="3 4" key="1">
    <citation type="submission" date="2014-02" db="EMBL/GenBank/DDBJ databases">
        <title>Transposable element dynamics among asymbiotic and ectomycorrhizal Amanita fungi.</title>
        <authorList>
            <consortium name="DOE Joint Genome Institute"/>
            <person name="Hess J."/>
            <person name="Skrede I."/>
            <person name="Wolfe B."/>
            <person name="LaButti K."/>
            <person name="Ohm R.A."/>
            <person name="Grigoriev I.V."/>
            <person name="Pringle A."/>
        </authorList>
    </citation>
    <scope>NUCLEOTIDE SEQUENCE [LARGE SCALE GENOMIC DNA]</scope>
    <source>
        <strain evidence="3 4">SKay4041</strain>
    </source>
</reference>
<feature type="compositionally biased region" description="Polar residues" evidence="1">
    <location>
        <begin position="305"/>
        <end position="316"/>
    </location>
</feature>
<protein>
    <recommendedName>
        <fullName evidence="5">REJ domain-containing protein</fullName>
    </recommendedName>
</protein>
<feature type="compositionally biased region" description="Low complexity" evidence="1">
    <location>
        <begin position="262"/>
        <end position="279"/>
    </location>
</feature>
<feature type="region of interest" description="Disordered" evidence="1">
    <location>
        <begin position="399"/>
        <end position="484"/>
    </location>
</feature>
<dbReference type="PANTHER" id="PTHR16861">
    <property type="entry name" value="GLYCOPROTEIN 38"/>
    <property type="match status" value="1"/>
</dbReference>
<dbReference type="EMBL" id="KZ301985">
    <property type="protein sequence ID" value="PFH51709.1"/>
    <property type="molecule type" value="Genomic_DNA"/>
</dbReference>
<feature type="compositionally biased region" description="Basic and acidic residues" evidence="1">
    <location>
        <begin position="429"/>
        <end position="458"/>
    </location>
</feature>
<evidence type="ECO:0008006" key="5">
    <source>
        <dbReference type="Google" id="ProtNLM"/>
    </source>
</evidence>
<keyword evidence="2" id="KW-0472">Membrane</keyword>
<gene>
    <name evidence="3" type="ORF">AMATHDRAFT_58509</name>
</gene>
<feature type="compositionally biased region" description="Polar residues" evidence="1">
    <location>
        <begin position="151"/>
        <end position="163"/>
    </location>
</feature>
<keyword evidence="2" id="KW-0812">Transmembrane</keyword>
<sequence length="484" mass="49783">MASSCVTTPTLTRTDVLTTQSQSTTVSTSVSTAPPTVTTLTTVVTACAGSGSVSSCGVSTTTITSTIPGSTTTVEVTQVTAVPVTTTLATTLFGTSCTVINTDNGVTSQPITTPSETPTVVTPPPSIVTSSWSSTQPDGNVVVTQETQTYTFSPSTINPNPSDSADRGGGPPIGPIVGGVVGGFGGLIAIVLLVWFFMRRRKRWDDIFDRDEDAILSAAPTKVPKRDPPPEPKPKPYEYGLVGHGPTPIQISPIASPVMANSQPLSTLTSHQQQQQQSQVHHRHTSSLTPLLSVSSLGGSSTGGQASVTARPSTGSSMGGSHEFTHVATVQGAQPQLPSGAAWGGPGIGGYPPGMQMNLGNNNMNAGLNIGGSGGQQRVVIANPDLAFDAYANIDADNAGSSASGSASGAHGYPPGIAPSVMQSQQPQRDGKGRVIIRASEKRPIVHLDGGRYPENRHHSSAGRAQQQQQQQQPAEPAPPAYEA</sequence>
<feature type="region of interest" description="Disordered" evidence="1">
    <location>
        <begin position="262"/>
        <end position="320"/>
    </location>
</feature>
<feature type="transmembrane region" description="Helical" evidence="2">
    <location>
        <begin position="176"/>
        <end position="198"/>
    </location>
</feature>
<evidence type="ECO:0000313" key="4">
    <source>
        <dbReference type="Proteomes" id="UP000242287"/>
    </source>
</evidence>
<feature type="compositionally biased region" description="Low complexity" evidence="1">
    <location>
        <begin position="399"/>
        <end position="412"/>
    </location>
</feature>
<dbReference type="STRING" id="703135.A0A2A9NMD3"/>
<feature type="region of interest" description="Disordered" evidence="1">
    <location>
        <begin position="151"/>
        <end position="171"/>
    </location>
</feature>